<evidence type="ECO:0000256" key="1">
    <source>
        <dbReference type="SAM" id="Phobius"/>
    </source>
</evidence>
<feature type="transmembrane region" description="Helical" evidence="1">
    <location>
        <begin position="32"/>
        <end position="52"/>
    </location>
</feature>
<organism evidence="2 3">
    <name type="scientific">Nonomuraea antimicrobica</name>
    <dbReference type="NCBI Taxonomy" id="561173"/>
    <lineage>
        <taxon>Bacteria</taxon>
        <taxon>Bacillati</taxon>
        <taxon>Actinomycetota</taxon>
        <taxon>Actinomycetes</taxon>
        <taxon>Streptosporangiales</taxon>
        <taxon>Streptosporangiaceae</taxon>
        <taxon>Nonomuraea</taxon>
    </lineage>
</organism>
<gene>
    <name evidence="2" type="ORF">GCM10022224_025670</name>
</gene>
<dbReference type="Proteomes" id="UP001500902">
    <property type="component" value="Unassembled WGS sequence"/>
</dbReference>
<keyword evidence="3" id="KW-1185">Reference proteome</keyword>
<keyword evidence="1" id="KW-0812">Transmembrane</keyword>
<name>A0ABP7BLD2_9ACTN</name>
<sequence length="77" mass="8038">MSRSTSRYGRLAALTTAGALAAAWLVHPALNLTIGGLVIALGAIILASALFGSERLSEHAFRLLRWIADKSEPAPPG</sequence>
<comment type="caution">
    <text evidence="2">The sequence shown here is derived from an EMBL/GenBank/DDBJ whole genome shotgun (WGS) entry which is preliminary data.</text>
</comment>
<proteinExistence type="predicted"/>
<dbReference type="EMBL" id="BAAAZP010000047">
    <property type="protein sequence ID" value="GAA3661095.1"/>
    <property type="molecule type" value="Genomic_DNA"/>
</dbReference>
<accession>A0ABP7BLD2</accession>
<keyword evidence="1" id="KW-1133">Transmembrane helix</keyword>
<feature type="transmembrane region" description="Helical" evidence="1">
    <location>
        <begin position="7"/>
        <end position="26"/>
    </location>
</feature>
<evidence type="ECO:0000313" key="3">
    <source>
        <dbReference type="Proteomes" id="UP001500902"/>
    </source>
</evidence>
<keyword evidence="1" id="KW-0472">Membrane</keyword>
<protein>
    <submittedName>
        <fullName evidence="2">Uncharacterized protein</fullName>
    </submittedName>
</protein>
<reference evidence="3" key="1">
    <citation type="journal article" date="2019" name="Int. J. Syst. Evol. Microbiol.">
        <title>The Global Catalogue of Microorganisms (GCM) 10K type strain sequencing project: providing services to taxonomists for standard genome sequencing and annotation.</title>
        <authorList>
            <consortium name="The Broad Institute Genomics Platform"/>
            <consortium name="The Broad Institute Genome Sequencing Center for Infectious Disease"/>
            <person name="Wu L."/>
            <person name="Ma J."/>
        </authorList>
    </citation>
    <scope>NUCLEOTIDE SEQUENCE [LARGE SCALE GENOMIC DNA]</scope>
    <source>
        <strain evidence="3">JCM 16904</strain>
    </source>
</reference>
<dbReference type="RefSeq" id="WP_344876440.1">
    <property type="nucleotide sequence ID" value="NZ_BAAAZP010000047.1"/>
</dbReference>
<evidence type="ECO:0000313" key="2">
    <source>
        <dbReference type="EMBL" id="GAA3661095.1"/>
    </source>
</evidence>